<feature type="compositionally biased region" description="Polar residues" evidence="4">
    <location>
        <begin position="256"/>
        <end position="277"/>
    </location>
</feature>
<dbReference type="InterPro" id="IPR036390">
    <property type="entry name" value="WH_DNA-bd_sf"/>
</dbReference>
<dbReference type="Pfam" id="PF00250">
    <property type="entry name" value="Forkhead"/>
    <property type="match status" value="1"/>
</dbReference>
<dbReference type="SMART" id="SM00339">
    <property type="entry name" value="FH"/>
    <property type="match status" value="1"/>
</dbReference>
<feature type="compositionally biased region" description="Low complexity" evidence="4">
    <location>
        <begin position="76"/>
        <end position="95"/>
    </location>
</feature>
<feature type="compositionally biased region" description="Low complexity" evidence="4">
    <location>
        <begin position="308"/>
        <end position="320"/>
    </location>
</feature>
<organism evidence="6 7">
    <name type="scientific">Cutaneotrichosporon cavernicola</name>
    <dbReference type="NCBI Taxonomy" id="279322"/>
    <lineage>
        <taxon>Eukaryota</taxon>
        <taxon>Fungi</taxon>
        <taxon>Dikarya</taxon>
        <taxon>Basidiomycota</taxon>
        <taxon>Agaricomycotina</taxon>
        <taxon>Tremellomycetes</taxon>
        <taxon>Trichosporonales</taxon>
        <taxon>Trichosporonaceae</taxon>
        <taxon>Cutaneotrichosporon</taxon>
    </lineage>
</organism>
<sequence>MVDLRASSRSGAPRTPGDDVAALASGPSTQTSRHPSPRKNGRVLPTPDSLSPSTSKHSPRLPPNFEPTHQLPPALPSRYSYPPQSPYRPGQYQQSECAPSERTRIGRAGTRLFQEDDDGNVPTSDDLASSSPLQPAFEPKMVLRNGASVDLISWLRTNFHHQPPPHTPVTSVMNLNHVQRLLQERFPRVPDQVELKRAVLAAFPHSQWDEPLQHSAPEPPIMRGLAWIGRDVAEEDDDTPGRTRPIQRRPRLDANDNGQSRSPTNSPLLSPDSSSTRRAMPDTPARSVLDEFAEIVTRTPGVKERSLEPLTLPLPAHAPTVPQSVDRSWRKRPASQSPGRVRKRRASTPDALQELLEAAEAIEGSPLTTSKMERGGHKRRRTIAGGSTTQDFAAGLSFAAHRGRSVRGTASPQIAGLSLLNSKEAEEDGPVSPLASEESHASQLIAMGQGRWGPRGGSSSTSQLSQVSEVAAPAVAPKGAGRKVNELPTSTQGQFPGYDCKPPYPYHEMIRFAIEAAPDRKLQLAQIYSSIAERFPFFKTLDEKKTAGWQNSIRHNLSLKKMFVRVNKADGTDEGGKGGWWTVQPGVPDEGRPGRKAKAKRAKAEAESGPASWTSTAVGTPVPPGVKIAPSPAPSVATLPGPTPRPTPSPAVTRLPLPKLEQHKLEPLGRPIAPMAPQPLAPLAPQTQGQRNPTTALAPNGAPNIAPYPRAPTMSATAGDPFVDEKSS</sequence>
<keyword evidence="2 3" id="KW-0539">Nucleus</keyword>
<keyword evidence="7" id="KW-1185">Reference proteome</keyword>
<dbReference type="RefSeq" id="XP_060457545.1">
    <property type="nucleotide sequence ID" value="XM_060601007.1"/>
</dbReference>
<dbReference type="InterPro" id="IPR036388">
    <property type="entry name" value="WH-like_DNA-bd_sf"/>
</dbReference>
<feature type="region of interest" description="Disordered" evidence="4">
    <location>
        <begin position="448"/>
        <end position="499"/>
    </location>
</feature>
<accession>A0AA48QWD8</accession>
<evidence type="ECO:0000259" key="5">
    <source>
        <dbReference type="PROSITE" id="PS50039"/>
    </source>
</evidence>
<dbReference type="InterPro" id="IPR001766">
    <property type="entry name" value="Fork_head_dom"/>
</dbReference>
<dbReference type="PRINTS" id="PR00053">
    <property type="entry name" value="FORKHEAD"/>
</dbReference>
<dbReference type="PROSITE" id="PS00658">
    <property type="entry name" value="FORK_HEAD_2"/>
    <property type="match status" value="1"/>
</dbReference>
<evidence type="ECO:0000256" key="4">
    <source>
        <dbReference type="SAM" id="MobiDB-lite"/>
    </source>
</evidence>
<evidence type="ECO:0000256" key="1">
    <source>
        <dbReference type="ARBA" id="ARBA00023125"/>
    </source>
</evidence>
<proteinExistence type="predicted"/>
<feature type="DNA-binding region" description="Fork-head" evidence="3">
    <location>
        <begin position="501"/>
        <end position="598"/>
    </location>
</feature>
<feature type="region of interest" description="Disordered" evidence="4">
    <location>
        <begin position="1"/>
        <end position="133"/>
    </location>
</feature>
<comment type="subcellular location">
    <subcellularLocation>
        <location evidence="3">Nucleus</location>
    </subcellularLocation>
</comment>
<evidence type="ECO:0000256" key="2">
    <source>
        <dbReference type="ARBA" id="ARBA00023242"/>
    </source>
</evidence>
<dbReference type="AlphaFoldDB" id="A0AA48QWD8"/>
<feature type="compositionally biased region" description="Polar residues" evidence="4">
    <location>
        <begin position="121"/>
        <end position="133"/>
    </location>
</feature>
<feature type="compositionally biased region" description="Low complexity" evidence="4">
    <location>
        <begin position="458"/>
        <end position="479"/>
    </location>
</feature>
<dbReference type="GO" id="GO:0000978">
    <property type="term" value="F:RNA polymerase II cis-regulatory region sequence-specific DNA binding"/>
    <property type="evidence" value="ECO:0007669"/>
    <property type="project" value="TreeGrafter"/>
</dbReference>
<evidence type="ECO:0000313" key="7">
    <source>
        <dbReference type="Proteomes" id="UP001233271"/>
    </source>
</evidence>
<dbReference type="PANTHER" id="PTHR11829:SF343">
    <property type="entry name" value="FORK-HEAD DOMAIN-CONTAINING PROTEIN"/>
    <property type="match status" value="1"/>
</dbReference>
<gene>
    <name evidence="6" type="primary">HCM1</name>
    <name evidence="6" type="ORF">CcaverHIS019_0411000</name>
</gene>
<dbReference type="GO" id="GO:0000981">
    <property type="term" value="F:DNA-binding transcription factor activity, RNA polymerase II-specific"/>
    <property type="evidence" value="ECO:0007669"/>
    <property type="project" value="TreeGrafter"/>
</dbReference>
<dbReference type="GO" id="GO:0005634">
    <property type="term" value="C:nucleus"/>
    <property type="evidence" value="ECO:0007669"/>
    <property type="project" value="UniProtKB-SubCell"/>
</dbReference>
<feature type="region of interest" description="Disordered" evidence="4">
    <location>
        <begin position="573"/>
        <end position="654"/>
    </location>
</feature>
<dbReference type="Proteomes" id="UP001233271">
    <property type="component" value="Chromosome 4"/>
</dbReference>
<feature type="domain" description="Fork-head" evidence="5">
    <location>
        <begin position="501"/>
        <end position="598"/>
    </location>
</feature>
<dbReference type="InterPro" id="IPR050211">
    <property type="entry name" value="FOX_domain-containing"/>
</dbReference>
<dbReference type="InterPro" id="IPR030456">
    <property type="entry name" value="TF_fork_head_CS_2"/>
</dbReference>
<dbReference type="PANTHER" id="PTHR11829">
    <property type="entry name" value="FORKHEAD BOX PROTEIN"/>
    <property type="match status" value="1"/>
</dbReference>
<protein>
    <recommendedName>
        <fullName evidence="5">Fork-head domain-containing protein</fullName>
    </recommendedName>
</protein>
<evidence type="ECO:0000313" key="6">
    <source>
        <dbReference type="EMBL" id="BEI92280.1"/>
    </source>
</evidence>
<keyword evidence="1 3" id="KW-0238">DNA-binding</keyword>
<feature type="region of interest" description="Disordered" evidence="4">
    <location>
        <begin position="300"/>
        <end position="349"/>
    </location>
</feature>
<name>A0AA48QWD8_9TREE</name>
<dbReference type="Gene3D" id="1.10.10.10">
    <property type="entry name" value="Winged helix-like DNA-binding domain superfamily/Winged helix DNA-binding domain"/>
    <property type="match status" value="1"/>
</dbReference>
<dbReference type="EMBL" id="AP028215">
    <property type="protein sequence ID" value="BEI92280.1"/>
    <property type="molecule type" value="Genomic_DNA"/>
</dbReference>
<feature type="compositionally biased region" description="Low complexity" evidence="4">
    <location>
        <begin position="44"/>
        <end position="55"/>
    </location>
</feature>
<dbReference type="SUPFAM" id="SSF46785">
    <property type="entry name" value="Winged helix' DNA-binding domain"/>
    <property type="match status" value="1"/>
</dbReference>
<reference evidence="6" key="1">
    <citation type="journal article" date="2023" name="BMC Genomics">
        <title>Chromosome-level genome assemblies of Cutaneotrichosporon spp. (Trichosporonales, Basidiomycota) reveal imbalanced evolution between nucleotide sequences and chromosome synteny.</title>
        <authorList>
            <person name="Kobayashi Y."/>
            <person name="Kayamori A."/>
            <person name="Aoki K."/>
            <person name="Shiwa Y."/>
            <person name="Matsutani M."/>
            <person name="Fujita N."/>
            <person name="Sugita T."/>
            <person name="Iwasaki W."/>
            <person name="Tanaka N."/>
            <person name="Takashima M."/>
        </authorList>
    </citation>
    <scope>NUCLEOTIDE SEQUENCE</scope>
    <source>
        <strain evidence="6">HIS019</strain>
    </source>
</reference>
<dbReference type="CDD" id="cd00059">
    <property type="entry name" value="FH_FOX"/>
    <property type="match status" value="1"/>
</dbReference>
<feature type="region of interest" description="Disordered" evidence="4">
    <location>
        <begin position="362"/>
        <end position="385"/>
    </location>
</feature>
<dbReference type="GeneID" id="85496150"/>
<evidence type="ECO:0000256" key="3">
    <source>
        <dbReference type="PROSITE-ProRule" id="PRU00089"/>
    </source>
</evidence>
<dbReference type="PROSITE" id="PS50039">
    <property type="entry name" value="FORK_HEAD_3"/>
    <property type="match status" value="1"/>
</dbReference>
<dbReference type="KEGG" id="ccac:CcaHIS019_0411000"/>
<feature type="region of interest" description="Disordered" evidence="4">
    <location>
        <begin position="233"/>
        <end position="286"/>
    </location>
</feature>
<feature type="region of interest" description="Disordered" evidence="4">
    <location>
        <begin position="669"/>
        <end position="728"/>
    </location>
</feature>